<sequence>MCDYSLEMYASRPARESEKYVTTRFPSGSIGLAVAGDCTTAVCVQYDTRLSLEGLTGDLQSRLGVGAREDVIFARLEHGAYRDGVKFGNGKEISLQLLGTGVTVSLIPAEQPAIVEEEKKVGTPVLAEVD</sequence>
<evidence type="ECO:0000313" key="2">
    <source>
        <dbReference type="Proteomes" id="UP000001695"/>
    </source>
</evidence>
<dbReference type="eggNOG" id="ENOG5031MR8">
    <property type="taxonomic scope" value="Bacteria"/>
</dbReference>
<dbReference type="HOGENOM" id="CLU_1957041_0_0_5"/>
<gene>
    <name evidence="1" type="ordered locus">Bind_1218</name>
</gene>
<evidence type="ECO:0000313" key="1">
    <source>
        <dbReference type="EMBL" id="ACB94860.1"/>
    </source>
</evidence>
<dbReference type="Proteomes" id="UP000001695">
    <property type="component" value="Chromosome"/>
</dbReference>
<protein>
    <submittedName>
        <fullName evidence="1">Uncharacterized protein</fullName>
    </submittedName>
</protein>
<dbReference type="AlphaFoldDB" id="B2IJI6"/>
<reference evidence="1 2" key="2">
    <citation type="journal article" date="2010" name="J. Bacteriol.">
        <title>Complete genome sequence of Beijerinckia indica subsp. indica.</title>
        <authorList>
            <person name="Tamas I."/>
            <person name="Dedysh S.N."/>
            <person name="Liesack W."/>
            <person name="Stott M.B."/>
            <person name="Alam M."/>
            <person name="Murrell J.C."/>
            <person name="Dunfield P.F."/>
        </authorList>
    </citation>
    <scope>NUCLEOTIDE SEQUENCE [LARGE SCALE GENOMIC DNA]</scope>
    <source>
        <strain evidence="2">ATCC 9039 / DSM 1715 / NCIMB 8712</strain>
    </source>
</reference>
<dbReference type="KEGG" id="bid:Bind_1218"/>
<accession>B2IJI6</accession>
<organism evidence="1 2">
    <name type="scientific">Beijerinckia indica subsp. indica (strain ATCC 9039 / DSM 1715 / NCIMB 8712)</name>
    <dbReference type="NCBI Taxonomy" id="395963"/>
    <lineage>
        <taxon>Bacteria</taxon>
        <taxon>Pseudomonadati</taxon>
        <taxon>Pseudomonadota</taxon>
        <taxon>Alphaproteobacteria</taxon>
        <taxon>Hyphomicrobiales</taxon>
        <taxon>Beijerinckiaceae</taxon>
        <taxon>Beijerinckia</taxon>
    </lineage>
</organism>
<proteinExistence type="predicted"/>
<name>B2IJI6_BEII9</name>
<dbReference type="EMBL" id="CP001016">
    <property type="protein sequence ID" value="ACB94860.1"/>
    <property type="molecule type" value="Genomic_DNA"/>
</dbReference>
<keyword evidence="2" id="KW-1185">Reference proteome</keyword>
<dbReference type="OrthoDB" id="7375646at2"/>
<dbReference type="RefSeq" id="WP_012384217.1">
    <property type="nucleotide sequence ID" value="NC_010581.1"/>
</dbReference>
<reference evidence="2" key="1">
    <citation type="submission" date="2008-03" db="EMBL/GenBank/DDBJ databases">
        <title>Complete sequence of chromosome of Beijerinckia indica subsp. indica ATCC 9039.</title>
        <authorList>
            <consortium name="US DOE Joint Genome Institute"/>
            <person name="Copeland A."/>
            <person name="Lucas S."/>
            <person name="Lapidus A."/>
            <person name="Glavina del Rio T."/>
            <person name="Dalin E."/>
            <person name="Tice H."/>
            <person name="Bruce D."/>
            <person name="Goodwin L."/>
            <person name="Pitluck S."/>
            <person name="LaButti K."/>
            <person name="Schmutz J."/>
            <person name="Larimer F."/>
            <person name="Land M."/>
            <person name="Hauser L."/>
            <person name="Kyrpides N."/>
            <person name="Mikhailova N."/>
            <person name="Dunfield P.F."/>
            <person name="Dedysh S.N."/>
            <person name="Liesack W."/>
            <person name="Saw J.H."/>
            <person name="Alam M."/>
            <person name="Chen Y."/>
            <person name="Murrell J.C."/>
            <person name="Richardson P."/>
        </authorList>
    </citation>
    <scope>NUCLEOTIDE SEQUENCE [LARGE SCALE GENOMIC DNA]</scope>
    <source>
        <strain evidence="2">ATCC 9039 / DSM 1715 / NCIMB 8712</strain>
    </source>
</reference>